<dbReference type="Gene3D" id="1.10.1200.120">
    <property type="entry name" value="Large-conductance mechanosensitive channel, MscL, domain 1"/>
    <property type="match status" value="1"/>
</dbReference>
<feature type="transmembrane region" description="Helical" evidence="9">
    <location>
        <begin position="38"/>
        <end position="64"/>
    </location>
</feature>
<comment type="caution">
    <text evidence="11">The sequence shown here is derived from an EMBL/GenBank/DDBJ whole genome shotgun (WGS) entry which is preliminary data.</text>
</comment>
<keyword evidence="4 9" id="KW-0812">Transmembrane</keyword>
<keyword evidence="8 9" id="KW-0407">Ion channel</keyword>
<dbReference type="GO" id="GO:0008381">
    <property type="term" value="F:mechanosensitive monoatomic ion channel activity"/>
    <property type="evidence" value="ECO:0007669"/>
    <property type="project" value="UniProtKB-UniRule"/>
</dbReference>
<evidence type="ECO:0000256" key="4">
    <source>
        <dbReference type="ARBA" id="ARBA00022692"/>
    </source>
</evidence>
<comment type="function">
    <text evidence="9">Channel that opens in response to stretch forces in the membrane lipid bilayer. May participate in the regulation of osmotic pressure changes within the cell.</text>
</comment>
<dbReference type="SUPFAM" id="SSF81330">
    <property type="entry name" value="Gated mechanosensitive channel"/>
    <property type="match status" value="1"/>
</dbReference>
<evidence type="ECO:0000256" key="3">
    <source>
        <dbReference type="ARBA" id="ARBA00022475"/>
    </source>
</evidence>
<dbReference type="InterPro" id="IPR036019">
    <property type="entry name" value="MscL_channel"/>
</dbReference>
<dbReference type="InterPro" id="IPR037673">
    <property type="entry name" value="MSC/AndL"/>
</dbReference>
<evidence type="ECO:0000256" key="1">
    <source>
        <dbReference type="ARBA" id="ARBA00004141"/>
    </source>
</evidence>
<dbReference type="RefSeq" id="WP_246125204.1">
    <property type="nucleotide sequence ID" value="NZ_BJUB01000005.1"/>
</dbReference>
<dbReference type="Proteomes" id="UP000321118">
    <property type="component" value="Unassembled WGS sequence"/>
</dbReference>
<evidence type="ECO:0000256" key="5">
    <source>
        <dbReference type="ARBA" id="ARBA00022989"/>
    </source>
</evidence>
<dbReference type="PANTHER" id="PTHR30266:SF2">
    <property type="entry name" value="LARGE-CONDUCTANCE MECHANOSENSITIVE CHANNEL"/>
    <property type="match status" value="1"/>
</dbReference>
<keyword evidence="5 9" id="KW-1133">Transmembrane helix</keyword>
<feature type="compositionally biased region" description="Pro residues" evidence="10">
    <location>
        <begin position="184"/>
        <end position="196"/>
    </location>
</feature>
<dbReference type="HAMAP" id="MF_00115">
    <property type="entry name" value="MscL"/>
    <property type="match status" value="1"/>
</dbReference>
<comment type="similarity">
    <text evidence="9">Belongs to the MscL family.</text>
</comment>
<evidence type="ECO:0000256" key="2">
    <source>
        <dbReference type="ARBA" id="ARBA00022448"/>
    </source>
</evidence>
<dbReference type="Pfam" id="PF01741">
    <property type="entry name" value="MscL"/>
    <property type="match status" value="1"/>
</dbReference>
<protein>
    <recommendedName>
        <fullName evidence="9">Large-conductance mechanosensitive channel</fullName>
    </recommendedName>
</protein>
<dbReference type="NCBIfam" id="TIGR00220">
    <property type="entry name" value="mscL"/>
    <property type="match status" value="1"/>
</dbReference>
<evidence type="ECO:0000256" key="6">
    <source>
        <dbReference type="ARBA" id="ARBA00023065"/>
    </source>
</evidence>
<feature type="transmembrane region" description="Helical" evidence="9">
    <location>
        <begin position="84"/>
        <end position="113"/>
    </location>
</feature>
<dbReference type="AlphaFoldDB" id="A0A510V3F1"/>
<evidence type="ECO:0000256" key="10">
    <source>
        <dbReference type="SAM" id="MobiDB-lite"/>
    </source>
</evidence>
<evidence type="ECO:0000256" key="8">
    <source>
        <dbReference type="ARBA" id="ARBA00023303"/>
    </source>
</evidence>
<comment type="subcellular location">
    <subcellularLocation>
        <location evidence="9">Cell membrane</location>
        <topology evidence="9">Multi-pass membrane protein</topology>
    </subcellularLocation>
    <subcellularLocation>
        <location evidence="1">Membrane</location>
        <topology evidence="1">Multi-pass membrane protein</topology>
    </subcellularLocation>
</comment>
<evidence type="ECO:0000313" key="12">
    <source>
        <dbReference type="Proteomes" id="UP000321118"/>
    </source>
</evidence>
<proteinExistence type="inferred from homology"/>
<sequence>MTDRLNAGITGARQGLKGTAKVFQGFKDFISRGNAIELAVGVVIGAAFGAVVTSIVDGLIGPLISAIFGQQDLSEVWSFTVNDAVFSFGLILNALILFLFTAAAVYFLIVLPLNALAARRKRGEEEEPAAPGEDILLLQEIRDLLAARPSPAIVNDAGASGLGTGATGTARDVATPPSGTDLPPSIPPGPAAPRPS</sequence>
<dbReference type="GO" id="GO:0005886">
    <property type="term" value="C:plasma membrane"/>
    <property type="evidence" value="ECO:0007669"/>
    <property type="project" value="UniProtKB-SubCell"/>
</dbReference>
<dbReference type="EMBL" id="BJUB01000005">
    <property type="protein sequence ID" value="GEK21399.1"/>
    <property type="molecule type" value="Genomic_DNA"/>
</dbReference>
<dbReference type="InterPro" id="IPR001185">
    <property type="entry name" value="MS_channel"/>
</dbReference>
<reference evidence="11 12" key="1">
    <citation type="submission" date="2019-07" db="EMBL/GenBank/DDBJ databases">
        <title>Whole genome shotgun sequence of Cellulomonas xylanilytica NBRC 101102.</title>
        <authorList>
            <person name="Hosoyama A."/>
            <person name="Uohara A."/>
            <person name="Ohji S."/>
            <person name="Ichikawa N."/>
        </authorList>
    </citation>
    <scope>NUCLEOTIDE SEQUENCE [LARGE SCALE GENOMIC DNA]</scope>
    <source>
        <strain evidence="11 12">NBRC 101102</strain>
    </source>
</reference>
<organism evidence="11 12">
    <name type="scientific">Cellulomonas xylanilytica</name>
    <dbReference type="NCBI Taxonomy" id="233583"/>
    <lineage>
        <taxon>Bacteria</taxon>
        <taxon>Bacillati</taxon>
        <taxon>Actinomycetota</taxon>
        <taxon>Actinomycetes</taxon>
        <taxon>Micrococcales</taxon>
        <taxon>Cellulomonadaceae</taxon>
        <taxon>Cellulomonas</taxon>
    </lineage>
</organism>
<keyword evidence="6 9" id="KW-0406">Ion transport</keyword>
<keyword evidence="12" id="KW-1185">Reference proteome</keyword>
<keyword evidence="3 9" id="KW-1003">Cell membrane</keyword>
<evidence type="ECO:0000256" key="9">
    <source>
        <dbReference type="HAMAP-Rule" id="MF_00115"/>
    </source>
</evidence>
<feature type="region of interest" description="Disordered" evidence="10">
    <location>
        <begin position="158"/>
        <end position="196"/>
    </location>
</feature>
<keyword evidence="7 9" id="KW-0472">Membrane</keyword>
<evidence type="ECO:0000256" key="7">
    <source>
        <dbReference type="ARBA" id="ARBA00023136"/>
    </source>
</evidence>
<evidence type="ECO:0000313" key="11">
    <source>
        <dbReference type="EMBL" id="GEK21399.1"/>
    </source>
</evidence>
<keyword evidence="2 9" id="KW-0813">Transport</keyword>
<dbReference type="PANTHER" id="PTHR30266">
    <property type="entry name" value="MECHANOSENSITIVE CHANNEL MSCL"/>
    <property type="match status" value="1"/>
</dbReference>
<accession>A0A510V3F1</accession>
<comment type="subunit">
    <text evidence="9">Homopentamer.</text>
</comment>
<name>A0A510V3F1_9CELL</name>
<gene>
    <name evidence="9" type="primary">mscL</name>
    <name evidence="11" type="ORF">CXY01_19190</name>
</gene>